<feature type="compositionally biased region" description="Polar residues" evidence="5">
    <location>
        <begin position="86"/>
        <end position="109"/>
    </location>
</feature>
<evidence type="ECO:0000256" key="4">
    <source>
        <dbReference type="ARBA" id="ARBA00022840"/>
    </source>
</evidence>
<keyword evidence="8" id="KW-1185">Reference proteome</keyword>
<dbReference type="GO" id="GO:0005524">
    <property type="term" value="F:ATP binding"/>
    <property type="evidence" value="ECO:0007669"/>
    <property type="project" value="UniProtKB-KW"/>
</dbReference>
<sequence>PTCPLTCLSIRCIVEYLSDKIRILVTHQIQFIRKATQILVLSPEGRCLGLGSYDELQSQGLDFMAILSDAEREAVHDKQERELTMRSFSNNSYNTKQTANPTETLLTESTNDRVGRDSRSTSVAQTENIEVSDIMGDEEDYSHEPRIQAENREVGSIGRHVYYEYVKAGAGPVLFTITLFSTLVSQGLIHYSDLWLTKCALPGTDKNQKANAIDQDTQYYYVYVYSGLIGALFVTALM</sequence>
<dbReference type="InterPro" id="IPR027417">
    <property type="entry name" value="P-loop_NTPase"/>
</dbReference>
<dbReference type="PANTHER" id="PTHR24223">
    <property type="entry name" value="ATP-BINDING CASSETTE SUB-FAMILY C"/>
    <property type="match status" value="1"/>
</dbReference>
<dbReference type="OrthoDB" id="6512349at2759"/>
<name>A0A7R9MNE1_9ACAR</name>
<evidence type="ECO:0000256" key="3">
    <source>
        <dbReference type="ARBA" id="ARBA00022741"/>
    </source>
</evidence>
<dbReference type="InterPro" id="IPR050173">
    <property type="entry name" value="ABC_transporter_C-like"/>
</dbReference>
<dbReference type="GO" id="GO:0016020">
    <property type="term" value="C:membrane"/>
    <property type="evidence" value="ECO:0007669"/>
    <property type="project" value="UniProtKB-SubCell"/>
</dbReference>
<reference evidence="7" key="1">
    <citation type="submission" date="2020-11" db="EMBL/GenBank/DDBJ databases">
        <authorList>
            <person name="Tran Van P."/>
        </authorList>
    </citation>
    <scope>NUCLEOTIDE SEQUENCE</scope>
</reference>
<comment type="similarity">
    <text evidence="2">Belongs to the ABC transporter superfamily. ABCC family. Conjugate transporter (TC 3.A.1.208) subfamily.</text>
</comment>
<feature type="transmembrane region" description="Helical" evidence="6">
    <location>
        <begin position="219"/>
        <end position="237"/>
    </location>
</feature>
<keyword evidence="6" id="KW-1133">Transmembrane helix</keyword>
<keyword evidence="6" id="KW-0812">Transmembrane</keyword>
<organism evidence="7">
    <name type="scientific">Oppiella nova</name>
    <dbReference type="NCBI Taxonomy" id="334625"/>
    <lineage>
        <taxon>Eukaryota</taxon>
        <taxon>Metazoa</taxon>
        <taxon>Ecdysozoa</taxon>
        <taxon>Arthropoda</taxon>
        <taxon>Chelicerata</taxon>
        <taxon>Arachnida</taxon>
        <taxon>Acari</taxon>
        <taxon>Acariformes</taxon>
        <taxon>Sarcoptiformes</taxon>
        <taxon>Oribatida</taxon>
        <taxon>Brachypylina</taxon>
        <taxon>Oppioidea</taxon>
        <taxon>Oppiidae</taxon>
        <taxon>Oppiella</taxon>
    </lineage>
</organism>
<dbReference type="AlphaFoldDB" id="A0A7R9MNE1"/>
<proteinExistence type="inferred from homology"/>
<feature type="region of interest" description="Disordered" evidence="5">
    <location>
        <begin position="83"/>
        <end position="126"/>
    </location>
</feature>
<feature type="non-terminal residue" evidence="7">
    <location>
        <position position="1"/>
    </location>
</feature>
<dbReference type="PANTHER" id="PTHR24223:SF456">
    <property type="entry name" value="MULTIDRUG RESISTANCE-ASSOCIATED PROTEIN LETHAL(2)03659"/>
    <property type="match status" value="1"/>
</dbReference>
<dbReference type="EMBL" id="CAJPVJ010033038">
    <property type="protein sequence ID" value="CAG2180665.1"/>
    <property type="molecule type" value="Genomic_DNA"/>
</dbReference>
<protein>
    <submittedName>
        <fullName evidence="7">Uncharacterized protein</fullName>
    </submittedName>
</protein>
<dbReference type="Proteomes" id="UP000728032">
    <property type="component" value="Unassembled WGS sequence"/>
</dbReference>
<evidence type="ECO:0000256" key="6">
    <source>
        <dbReference type="SAM" id="Phobius"/>
    </source>
</evidence>
<keyword evidence="3" id="KW-0547">Nucleotide-binding</keyword>
<evidence type="ECO:0000256" key="1">
    <source>
        <dbReference type="ARBA" id="ARBA00004141"/>
    </source>
</evidence>
<comment type="subcellular location">
    <subcellularLocation>
        <location evidence="1">Membrane</location>
        <topology evidence="1">Multi-pass membrane protein</topology>
    </subcellularLocation>
</comment>
<accession>A0A7R9MNE1</accession>
<dbReference type="GO" id="GO:0042626">
    <property type="term" value="F:ATPase-coupled transmembrane transporter activity"/>
    <property type="evidence" value="ECO:0007669"/>
    <property type="project" value="TreeGrafter"/>
</dbReference>
<keyword evidence="6" id="KW-0472">Membrane</keyword>
<feature type="non-terminal residue" evidence="7">
    <location>
        <position position="238"/>
    </location>
</feature>
<evidence type="ECO:0000256" key="2">
    <source>
        <dbReference type="ARBA" id="ARBA00009726"/>
    </source>
</evidence>
<evidence type="ECO:0000313" key="7">
    <source>
        <dbReference type="EMBL" id="CAD7663528.1"/>
    </source>
</evidence>
<evidence type="ECO:0000256" key="5">
    <source>
        <dbReference type="SAM" id="MobiDB-lite"/>
    </source>
</evidence>
<dbReference type="Gene3D" id="3.40.50.300">
    <property type="entry name" value="P-loop containing nucleotide triphosphate hydrolases"/>
    <property type="match status" value="1"/>
</dbReference>
<feature type="compositionally biased region" description="Basic and acidic residues" evidence="5">
    <location>
        <begin position="110"/>
        <end position="119"/>
    </location>
</feature>
<gene>
    <name evidence="7" type="ORF">ONB1V03_LOCUS20086</name>
</gene>
<dbReference type="EMBL" id="OC947863">
    <property type="protein sequence ID" value="CAD7663528.1"/>
    <property type="molecule type" value="Genomic_DNA"/>
</dbReference>
<evidence type="ECO:0000313" key="8">
    <source>
        <dbReference type="Proteomes" id="UP000728032"/>
    </source>
</evidence>
<keyword evidence="4" id="KW-0067">ATP-binding</keyword>